<sequence>MPEEGHATVSDRPDRAGQIYELAKDLTSDDNSLRHECLQITAHF</sequence>
<accession>A0A840RRD1</accession>
<proteinExistence type="predicted"/>
<dbReference type="Proteomes" id="UP000571084">
    <property type="component" value="Unassembled WGS sequence"/>
</dbReference>
<keyword evidence="2" id="KW-1185">Reference proteome</keyword>
<protein>
    <submittedName>
        <fullName evidence="1">Uncharacterized protein</fullName>
    </submittedName>
</protein>
<reference evidence="1 2" key="1">
    <citation type="submission" date="2020-08" db="EMBL/GenBank/DDBJ databases">
        <title>Genomic Encyclopedia of Type Strains, Phase IV (KMG-IV): sequencing the most valuable type-strain genomes for metagenomic binning, comparative biology and taxonomic classification.</title>
        <authorList>
            <person name="Goeker M."/>
        </authorList>
    </citation>
    <scope>NUCLEOTIDE SEQUENCE [LARGE SCALE GENOMIC DNA]</scope>
    <source>
        <strain evidence="1 2">DSM 23240</strain>
    </source>
</reference>
<organism evidence="1 2">
    <name type="scientific">Glaciimonas immobilis</name>
    <dbReference type="NCBI Taxonomy" id="728004"/>
    <lineage>
        <taxon>Bacteria</taxon>
        <taxon>Pseudomonadati</taxon>
        <taxon>Pseudomonadota</taxon>
        <taxon>Betaproteobacteria</taxon>
        <taxon>Burkholderiales</taxon>
        <taxon>Oxalobacteraceae</taxon>
        <taxon>Glaciimonas</taxon>
    </lineage>
</organism>
<dbReference type="AlphaFoldDB" id="A0A840RRD1"/>
<name>A0A840RRD1_9BURK</name>
<gene>
    <name evidence="1" type="ORF">HNR39_000849</name>
</gene>
<dbReference type="EMBL" id="JACHHQ010000001">
    <property type="protein sequence ID" value="MBB5199039.1"/>
    <property type="molecule type" value="Genomic_DNA"/>
</dbReference>
<evidence type="ECO:0000313" key="1">
    <source>
        <dbReference type="EMBL" id="MBB5199039.1"/>
    </source>
</evidence>
<evidence type="ECO:0000313" key="2">
    <source>
        <dbReference type="Proteomes" id="UP000571084"/>
    </source>
</evidence>
<comment type="caution">
    <text evidence="1">The sequence shown here is derived from an EMBL/GenBank/DDBJ whole genome shotgun (WGS) entry which is preliminary data.</text>
</comment>